<accession>A0ABN5IR67</accession>
<protein>
    <submittedName>
        <fullName evidence="2">PadR family transcriptional regulator</fullName>
    </submittedName>
</protein>
<gene>
    <name evidence="2" type="ORF">B7G68_06430</name>
</gene>
<dbReference type="Proteomes" id="UP000240527">
    <property type="component" value="Chromosome"/>
</dbReference>
<dbReference type="Pfam" id="PF03551">
    <property type="entry name" value="PadR"/>
    <property type="match status" value="1"/>
</dbReference>
<keyword evidence="3" id="KW-1185">Reference proteome</keyword>
<feature type="domain" description="Transcription regulator PadR N-terminal" evidence="1">
    <location>
        <begin position="17"/>
        <end position="81"/>
    </location>
</feature>
<dbReference type="InterPro" id="IPR036388">
    <property type="entry name" value="WH-like_DNA-bd_sf"/>
</dbReference>
<reference evidence="2 3" key="1">
    <citation type="journal article" date="2015" name="Biotechnol. Bioeng.">
        <title>Genome sequence and phenotypic characterization of Caulobacter segnis.</title>
        <authorList>
            <person name="Patel S."/>
            <person name="Fletcher B."/>
            <person name="Scott D.C."/>
            <person name="Ely B."/>
        </authorList>
    </citation>
    <scope>NUCLEOTIDE SEQUENCE [LARGE SCALE GENOMIC DNA]</scope>
    <source>
        <strain evidence="2 3">TK0059</strain>
    </source>
</reference>
<evidence type="ECO:0000313" key="2">
    <source>
        <dbReference type="EMBL" id="AVQ01523.1"/>
    </source>
</evidence>
<dbReference type="EMBL" id="CP027850">
    <property type="protein sequence ID" value="AVQ01523.1"/>
    <property type="molecule type" value="Genomic_DNA"/>
</dbReference>
<dbReference type="Gene3D" id="1.10.10.10">
    <property type="entry name" value="Winged helix-like DNA-binding domain superfamily/Winged helix DNA-binding domain"/>
    <property type="match status" value="1"/>
</dbReference>
<organism evidence="2 3">
    <name type="scientific">Caulobacter segnis</name>
    <dbReference type="NCBI Taxonomy" id="88688"/>
    <lineage>
        <taxon>Bacteria</taxon>
        <taxon>Pseudomonadati</taxon>
        <taxon>Pseudomonadota</taxon>
        <taxon>Alphaproteobacteria</taxon>
        <taxon>Caulobacterales</taxon>
        <taxon>Caulobacteraceae</taxon>
        <taxon>Caulobacter</taxon>
    </lineage>
</organism>
<evidence type="ECO:0000259" key="1">
    <source>
        <dbReference type="Pfam" id="PF03551"/>
    </source>
</evidence>
<name>A0ABN5IR67_9CAUL</name>
<dbReference type="SUPFAM" id="SSF46785">
    <property type="entry name" value="Winged helix' DNA-binding domain"/>
    <property type="match status" value="1"/>
</dbReference>
<sequence>MLTELEGAVLSEIRDRGRRTAFQVRGAFKSSPSVEWSGSAGSVYPAIKRLEGAGLIRSEPLPGGRRAMALRVTEAGEAALDAWARDPQRAAGVGLDPFRLRSGIWLTLEPQARRAAMRDVSEAIQASIAAHERDLAAADPIERPRMLLALRLQRLRLDWIEETLAQ</sequence>
<proteinExistence type="predicted"/>
<dbReference type="InterPro" id="IPR005149">
    <property type="entry name" value="Tscrpt_reg_PadR_N"/>
</dbReference>
<dbReference type="InterPro" id="IPR036390">
    <property type="entry name" value="WH_DNA-bd_sf"/>
</dbReference>
<dbReference type="RefSeq" id="WP_013078417.1">
    <property type="nucleotide sequence ID" value="NZ_CP027850.1"/>
</dbReference>
<evidence type="ECO:0000313" key="3">
    <source>
        <dbReference type="Proteomes" id="UP000240527"/>
    </source>
</evidence>